<dbReference type="PANTHER" id="PTHR42687">
    <property type="entry name" value="L-THREONINE 3-DEHYDROGENASE"/>
    <property type="match status" value="1"/>
</dbReference>
<dbReference type="Gene3D" id="3.40.50.720">
    <property type="entry name" value="NAD(P)-binding Rossmann-like Domain"/>
    <property type="match status" value="1"/>
</dbReference>
<sequence>MSAGMMRKATFQLISTFDRKAVPLLSGAIFRVPQHRCMHGDAEKKSSLGIAFTQKASNFDQARVLITGGLGQLGTGLAQVLRMEYGPQNVVLSDIVCPSRQVIETGPFLYADILDYNNLREIVVNERIGTIVHFSALLSAVGEQNVPLALKVNIEGLHNVLELAHRFNLRLFIPSTIGAFGPSSPRNPTPDVTIQRPETIYGVSKVHAELMGEYYHHRFGIDFRSLRLPGIISADTNPGGGTTDYAVQIFHDALTTGHHTCYLRPDTRLPMMYIHDCLRAIMEFLDIPEQSLRQRTYNIQAMSFTPAELTQEIQKVIPEFTISYSPDMRQQIADSWPQVLDDSNARQDWHWQHHYDLQQLVKVMLEKLAPKYKIPEKIVPDEHKVVATQRT</sequence>
<dbReference type="Proteomes" id="UP001209878">
    <property type="component" value="Unassembled WGS sequence"/>
</dbReference>
<proteinExistence type="inferred from homology"/>
<dbReference type="AlphaFoldDB" id="A0AAD9PBH1"/>
<evidence type="ECO:0000313" key="9">
    <source>
        <dbReference type="Proteomes" id="UP001209878"/>
    </source>
</evidence>
<dbReference type="PANTHER" id="PTHR42687:SF1">
    <property type="entry name" value="L-THREONINE 3-DEHYDROGENASE, MITOCHONDRIAL"/>
    <property type="match status" value="1"/>
</dbReference>
<dbReference type="CDD" id="cd05272">
    <property type="entry name" value="TDH_SDR_e"/>
    <property type="match status" value="1"/>
</dbReference>
<organism evidence="8 9">
    <name type="scientific">Ridgeia piscesae</name>
    <name type="common">Tubeworm</name>
    <dbReference type="NCBI Taxonomy" id="27915"/>
    <lineage>
        <taxon>Eukaryota</taxon>
        <taxon>Metazoa</taxon>
        <taxon>Spiralia</taxon>
        <taxon>Lophotrochozoa</taxon>
        <taxon>Annelida</taxon>
        <taxon>Polychaeta</taxon>
        <taxon>Sedentaria</taxon>
        <taxon>Canalipalpata</taxon>
        <taxon>Sabellida</taxon>
        <taxon>Siboglinidae</taxon>
        <taxon>Ridgeia</taxon>
    </lineage>
</organism>
<evidence type="ECO:0000256" key="5">
    <source>
        <dbReference type="ARBA" id="ARBA00066604"/>
    </source>
</evidence>
<dbReference type="InterPro" id="IPR036291">
    <property type="entry name" value="NAD(P)-bd_dom_sf"/>
</dbReference>
<keyword evidence="9" id="KW-1185">Reference proteome</keyword>
<reference evidence="8" key="1">
    <citation type="journal article" date="2023" name="Mol. Biol. Evol.">
        <title>Third-Generation Sequencing Reveals the Adaptive Role of the Epigenome in Three Deep-Sea Polychaetes.</title>
        <authorList>
            <person name="Perez M."/>
            <person name="Aroh O."/>
            <person name="Sun Y."/>
            <person name="Lan Y."/>
            <person name="Juniper S.K."/>
            <person name="Young C.R."/>
            <person name="Angers B."/>
            <person name="Qian P.Y."/>
        </authorList>
    </citation>
    <scope>NUCLEOTIDE SEQUENCE</scope>
    <source>
        <strain evidence="8">R07B-5</strain>
    </source>
</reference>
<evidence type="ECO:0000256" key="3">
    <source>
        <dbReference type="ARBA" id="ARBA00059023"/>
    </source>
</evidence>
<evidence type="ECO:0000256" key="4">
    <source>
        <dbReference type="ARBA" id="ARBA00060557"/>
    </source>
</evidence>
<comment type="pathway">
    <text evidence="4">Amino-acid degradation; L-threonine degradation via oxydo-reductase pathway; glycine from L-threonine: step 1/2.</text>
</comment>
<dbReference type="EC" id="1.1.1.103" evidence="5"/>
<comment type="catalytic activity">
    <reaction evidence="2">
        <text>L-threonine + NAD(+) = (2S)-2-amino-3-oxobutanoate + NADH + H(+)</text>
        <dbReference type="Rhea" id="RHEA:13161"/>
        <dbReference type="ChEBI" id="CHEBI:15378"/>
        <dbReference type="ChEBI" id="CHEBI:57540"/>
        <dbReference type="ChEBI" id="CHEBI:57926"/>
        <dbReference type="ChEBI" id="CHEBI:57945"/>
        <dbReference type="ChEBI" id="CHEBI:78948"/>
        <dbReference type="EC" id="1.1.1.103"/>
    </reaction>
</comment>
<comment type="function">
    <text evidence="3">Catalyzes the NAD(+)-dependent oxidation of L-threonine to 2-amino-3-ketobutyrate, mediating L-threonine catabolism.</text>
</comment>
<evidence type="ECO:0000256" key="1">
    <source>
        <dbReference type="ARBA" id="ARBA00007637"/>
    </source>
</evidence>
<protein>
    <recommendedName>
        <fullName evidence="6">L-threonine 3-dehydrogenase, mitochondrial</fullName>
        <ecNumber evidence="5">1.1.1.103</ecNumber>
    </recommendedName>
</protein>
<evidence type="ECO:0000313" key="8">
    <source>
        <dbReference type="EMBL" id="KAK2191481.1"/>
    </source>
</evidence>
<comment type="caution">
    <text evidence="8">The sequence shown here is derived from an EMBL/GenBank/DDBJ whole genome shotgun (WGS) entry which is preliminary data.</text>
</comment>
<comment type="similarity">
    <text evidence="1">Belongs to the NAD(P)-dependent epimerase/dehydratase family.</text>
</comment>
<evidence type="ECO:0000259" key="7">
    <source>
        <dbReference type="Pfam" id="PF01370"/>
    </source>
</evidence>
<evidence type="ECO:0000256" key="6">
    <source>
        <dbReference type="ARBA" id="ARBA00069940"/>
    </source>
</evidence>
<dbReference type="InterPro" id="IPR051225">
    <property type="entry name" value="NAD(P)_epim/dehydratase"/>
</dbReference>
<evidence type="ECO:0000256" key="2">
    <source>
        <dbReference type="ARBA" id="ARBA00050613"/>
    </source>
</evidence>
<gene>
    <name evidence="8" type="ORF">NP493_49g00006</name>
</gene>
<dbReference type="FunFam" id="3.40.50.720:FF:000077">
    <property type="entry name" value="L-threonine 3-dehydrogenase, mitochondrial"/>
    <property type="match status" value="1"/>
</dbReference>
<feature type="domain" description="NAD-dependent epimerase/dehydratase" evidence="7">
    <location>
        <begin position="64"/>
        <end position="299"/>
    </location>
</feature>
<dbReference type="SUPFAM" id="SSF51735">
    <property type="entry name" value="NAD(P)-binding Rossmann-fold domains"/>
    <property type="match status" value="1"/>
</dbReference>
<dbReference type="InterPro" id="IPR001509">
    <property type="entry name" value="Epimerase_deHydtase"/>
</dbReference>
<dbReference type="GO" id="GO:0008743">
    <property type="term" value="F:L-threonine 3-dehydrogenase activity"/>
    <property type="evidence" value="ECO:0007669"/>
    <property type="project" value="UniProtKB-EC"/>
</dbReference>
<dbReference type="Pfam" id="PF01370">
    <property type="entry name" value="Epimerase"/>
    <property type="match status" value="1"/>
</dbReference>
<accession>A0AAD9PBH1</accession>
<dbReference type="GO" id="GO:0006567">
    <property type="term" value="P:L-threonine catabolic process"/>
    <property type="evidence" value="ECO:0007669"/>
    <property type="project" value="TreeGrafter"/>
</dbReference>
<name>A0AAD9PBH1_RIDPI</name>
<dbReference type="EMBL" id="JAODUO010000052">
    <property type="protein sequence ID" value="KAK2191481.1"/>
    <property type="molecule type" value="Genomic_DNA"/>
</dbReference>